<reference evidence="2 3" key="1">
    <citation type="submission" date="2024-02" db="EMBL/GenBank/DDBJ databases">
        <title>Chromosome-level genome assembly of the Eurasian Minnow (Phoxinus phoxinus).</title>
        <authorList>
            <person name="Oriowo T.O."/>
            <person name="Martin S."/>
            <person name="Stange M."/>
            <person name="Chrysostomakis Y."/>
            <person name="Brown T."/>
            <person name="Winkler S."/>
            <person name="Kukowka S."/>
            <person name="Myers E.W."/>
            <person name="Bohne A."/>
        </authorList>
    </citation>
    <scope>NUCLEOTIDE SEQUENCE [LARGE SCALE GENOMIC DNA]</scope>
    <source>
        <strain evidence="2">ZFMK-TIS-60720</strain>
        <tissue evidence="2">Whole Organism</tissue>
    </source>
</reference>
<evidence type="ECO:0000256" key="1">
    <source>
        <dbReference type="SAM" id="MobiDB-lite"/>
    </source>
</evidence>
<sequence length="96" mass="10681">MKRGDKAIVPNSFGKWQSGSPRSRTMEKPDEPSEAAEEESLSNCTCPRKARSDRRCPPFPASPLRPRDRDMLFGCVRSPASLGKHTNSIVSDENSF</sequence>
<comment type="caution">
    <text evidence="2">The sequence shown here is derived from an EMBL/GenBank/DDBJ whole genome shotgun (WGS) entry which is preliminary data.</text>
</comment>
<feature type="compositionally biased region" description="Polar residues" evidence="1">
    <location>
        <begin position="14"/>
        <end position="23"/>
    </location>
</feature>
<proteinExistence type="predicted"/>
<evidence type="ECO:0000313" key="3">
    <source>
        <dbReference type="Proteomes" id="UP001364617"/>
    </source>
</evidence>
<dbReference type="AlphaFoldDB" id="A0AAN9C6I3"/>
<name>A0AAN9C6I3_9TELE</name>
<keyword evidence="3" id="KW-1185">Reference proteome</keyword>
<organism evidence="2 3">
    <name type="scientific">Phoxinus phoxinus</name>
    <name type="common">Eurasian minnow</name>
    <dbReference type="NCBI Taxonomy" id="58324"/>
    <lineage>
        <taxon>Eukaryota</taxon>
        <taxon>Metazoa</taxon>
        <taxon>Chordata</taxon>
        <taxon>Craniata</taxon>
        <taxon>Vertebrata</taxon>
        <taxon>Euteleostomi</taxon>
        <taxon>Actinopterygii</taxon>
        <taxon>Neopterygii</taxon>
        <taxon>Teleostei</taxon>
        <taxon>Ostariophysi</taxon>
        <taxon>Cypriniformes</taxon>
        <taxon>Leuciscidae</taxon>
        <taxon>Phoxininae</taxon>
        <taxon>Phoxinus</taxon>
    </lineage>
</organism>
<protein>
    <submittedName>
        <fullName evidence="2">Uncharacterized protein</fullName>
    </submittedName>
</protein>
<accession>A0AAN9C6I3</accession>
<gene>
    <name evidence="2" type="ORF">R3I93_021775</name>
</gene>
<dbReference type="EMBL" id="JAYKXH010000024">
    <property type="protein sequence ID" value="KAK7123454.1"/>
    <property type="molecule type" value="Genomic_DNA"/>
</dbReference>
<evidence type="ECO:0000313" key="2">
    <source>
        <dbReference type="EMBL" id="KAK7123454.1"/>
    </source>
</evidence>
<dbReference type="Proteomes" id="UP001364617">
    <property type="component" value="Unassembled WGS sequence"/>
</dbReference>
<feature type="region of interest" description="Disordered" evidence="1">
    <location>
        <begin position="1"/>
        <end position="70"/>
    </location>
</feature>